<dbReference type="Proteomes" id="UP001642409">
    <property type="component" value="Unassembled WGS sequence"/>
</dbReference>
<sequence>MDSYMHTFTLSELNQLPELFQQPEELYIMLLDYIYTDRYNCVQQYDAIIQYCTENSYLVDPQAQLSNLNNTISPMQFVHAVLLICVSLISSKKYELANKFAIALKNDVTTQIQDYHLQDLMKQQYNVSLNVSKLFNKKLQNLQFYVNTATMICSISFEGINDYETASKVLEQLQEKDVAFSLSYLRLKFNAAFSFNNQYYSPMMDTATYSLSQLNSYCESILQKKFQQNFFNYDQRLINYICKLYQARINSLLNKNEMANQQFVELWQLAPDEESYEESIAIYLDNFVRYALPTQKEVLLITQSPLMLYMLQSRQNIVDQAIQTALELSQQQQHPGVQAVSYYYLGVFYVLKKDLKKALEYFKLAKKTNSQIYKYPSEMVILTWLPQMLDFDIISLMILTADPDLQFCNQKDYFEKLISRNSILLKLSPERSQLCMPLQVLMELQCYIHEQAQDTEPLLSSLARTGLIDEKFGSNMNMRYIEHTEANSYVIAQVFVLALQIFDKNDPEVSINLNQHLNWLIDEFKPSLNFIIDKKLFVQKEEVQKLFNPLEIKSTKKSSLIQSLNKYIMKVTPPTDDSRNLQVMAKTLQSSMESAFGLVGLLKEGTVLRLFQLYRRQNYEEIEQNYKKEKYATQIYALCLIRQNKVQEAVQFLNENIEATDDKQQKALLFHLLGKIYADQQNFEGAQGIMQQIYNVFPEDSVNKQSLIFDLAQVYLRQNNLNSCLEILEGLNTNYAKLLKASIVLQQFQFQISSPQMIQMLQSVLGDISYLDKKLLTAACDIQKRTLDDEFNQELSDVLQFLIQQLDQIQQLYQKPKSSSIMFNQFFFRVLSTSDLQPCQDAELNTKSLFYSDYFDQRVFCYYYISLIVSLSLILNLSDSVQFQIIENYLMFQSTELDASYIQNLLVFAVKQNRPEFVEQILRFASKNVQELFMSQVQQEEINVTAQSPVQLLELQFLQKTYKFAVVNPKLPVNLPEFINDQTFNPLNQILFQEYLNLGSGSTQEEIEVKRGLNDVFTSEFGMVNVEAKQIDQFEIQQEIYNKKKEEETKAKGIKRAPSARPLLRQNKAEMQGKQLKPPRPLRKFKE</sequence>
<keyword evidence="5" id="KW-1185">Reference proteome</keyword>
<accession>A0AA86UNE9</accession>
<dbReference type="SMART" id="SM00028">
    <property type="entry name" value="TPR"/>
    <property type="match status" value="2"/>
</dbReference>
<dbReference type="Gene3D" id="1.25.40.10">
    <property type="entry name" value="Tetratricopeptide repeat domain"/>
    <property type="match status" value="2"/>
</dbReference>
<organism evidence="3">
    <name type="scientific">Hexamita inflata</name>
    <dbReference type="NCBI Taxonomy" id="28002"/>
    <lineage>
        <taxon>Eukaryota</taxon>
        <taxon>Metamonada</taxon>
        <taxon>Diplomonadida</taxon>
        <taxon>Hexamitidae</taxon>
        <taxon>Hexamitinae</taxon>
        <taxon>Hexamita</taxon>
    </lineage>
</organism>
<evidence type="ECO:0000313" key="4">
    <source>
        <dbReference type="EMBL" id="CAL6045869.1"/>
    </source>
</evidence>
<dbReference type="InterPro" id="IPR011990">
    <property type="entry name" value="TPR-like_helical_dom_sf"/>
</dbReference>
<evidence type="ECO:0000313" key="5">
    <source>
        <dbReference type="Proteomes" id="UP001642409"/>
    </source>
</evidence>
<evidence type="ECO:0008006" key="6">
    <source>
        <dbReference type="Google" id="ProtNLM"/>
    </source>
</evidence>
<protein>
    <recommendedName>
        <fullName evidence="6">Tetratricopeptide repeat protein</fullName>
    </recommendedName>
</protein>
<reference evidence="3" key="1">
    <citation type="submission" date="2023-06" db="EMBL/GenBank/DDBJ databases">
        <authorList>
            <person name="Kurt Z."/>
        </authorList>
    </citation>
    <scope>NUCLEOTIDE SEQUENCE</scope>
</reference>
<dbReference type="AlphaFoldDB" id="A0AA86UNE9"/>
<gene>
    <name evidence="4" type="ORF">HINF_LOCUS41453</name>
    <name evidence="3" type="ORF">HINF_LOCUS45992</name>
</gene>
<evidence type="ECO:0000256" key="2">
    <source>
        <dbReference type="SAM" id="MobiDB-lite"/>
    </source>
</evidence>
<feature type="repeat" description="TPR" evidence="1">
    <location>
        <begin position="339"/>
        <end position="372"/>
    </location>
</feature>
<dbReference type="EMBL" id="CATOUU010000905">
    <property type="protein sequence ID" value="CAI9958347.1"/>
    <property type="molecule type" value="Genomic_DNA"/>
</dbReference>
<evidence type="ECO:0000256" key="1">
    <source>
        <dbReference type="PROSITE-ProRule" id="PRU00339"/>
    </source>
</evidence>
<comment type="caution">
    <text evidence="3">The sequence shown here is derived from an EMBL/GenBank/DDBJ whole genome shotgun (WGS) entry which is preliminary data.</text>
</comment>
<name>A0AA86UNE9_9EUKA</name>
<dbReference type="PROSITE" id="PS50005">
    <property type="entry name" value="TPR"/>
    <property type="match status" value="1"/>
</dbReference>
<proteinExistence type="predicted"/>
<evidence type="ECO:0000313" key="3">
    <source>
        <dbReference type="EMBL" id="CAI9958347.1"/>
    </source>
</evidence>
<dbReference type="InterPro" id="IPR019734">
    <property type="entry name" value="TPR_rpt"/>
</dbReference>
<dbReference type="SUPFAM" id="SSF48452">
    <property type="entry name" value="TPR-like"/>
    <property type="match status" value="1"/>
</dbReference>
<feature type="region of interest" description="Disordered" evidence="2">
    <location>
        <begin position="1045"/>
        <end position="1087"/>
    </location>
</feature>
<dbReference type="EMBL" id="CAXDID020000166">
    <property type="protein sequence ID" value="CAL6045869.1"/>
    <property type="molecule type" value="Genomic_DNA"/>
</dbReference>
<keyword evidence="1" id="KW-0802">TPR repeat</keyword>
<reference evidence="4 5" key="2">
    <citation type="submission" date="2024-07" db="EMBL/GenBank/DDBJ databases">
        <authorList>
            <person name="Akdeniz Z."/>
        </authorList>
    </citation>
    <scope>NUCLEOTIDE SEQUENCE [LARGE SCALE GENOMIC DNA]</scope>
</reference>